<evidence type="ECO:0000313" key="1">
    <source>
        <dbReference type="EMBL" id="JAA91614.1"/>
    </source>
</evidence>
<accession>S4PKL4</accession>
<protein>
    <submittedName>
        <fullName evidence="1">Uncharacterized protein</fullName>
    </submittedName>
</protein>
<dbReference type="EMBL" id="GAIX01000946">
    <property type="protein sequence ID" value="JAA91614.1"/>
    <property type="molecule type" value="Transcribed_RNA"/>
</dbReference>
<name>S4PKL4_9NEOP</name>
<reference evidence="1" key="1">
    <citation type="journal article" date="2013" name="BMC Genomics">
        <title>Unscrambling butterfly oogenesis.</title>
        <authorList>
            <person name="Carter J.M."/>
            <person name="Baker S.C."/>
            <person name="Pink R."/>
            <person name="Carter D.R."/>
            <person name="Collins A."/>
            <person name="Tomlin J."/>
            <person name="Gibbs M."/>
            <person name="Breuker C.J."/>
        </authorList>
    </citation>
    <scope>NUCLEOTIDE SEQUENCE</scope>
    <source>
        <tissue evidence="1">Ovary</tissue>
    </source>
</reference>
<organism evidence="1">
    <name type="scientific">Pararge aegeria</name>
    <name type="common">speckled wood butterfly</name>
    <dbReference type="NCBI Taxonomy" id="116150"/>
    <lineage>
        <taxon>Eukaryota</taxon>
        <taxon>Metazoa</taxon>
        <taxon>Ecdysozoa</taxon>
        <taxon>Arthropoda</taxon>
        <taxon>Hexapoda</taxon>
        <taxon>Insecta</taxon>
        <taxon>Pterygota</taxon>
        <taxon>Neoptera</taxon>
        <taxon>Endopterygota</taxon>
        <taxon>Lepidoptera</taxon>
        <taxon>Glossata</taxon>
        <taxon>Ditrysia</taxon>
        <taxon>Papilionoidea</taxon>
        <taxon>Nymphalidae</taxon>
        <taxon>Satyrinae</taxon>
        <taxon>Satyrini</taxon>
        <taxon>Parargina</taxon>
        <taxon>Pararge</taxon>
    </lineage>
</organism>
<dbReference type="AlphaFoldDB" id="S4PKL4"/>
<proteinExistence type="predicted"/>
<reference evidence="1" key="2">
    <citation type="submission" date="2013-05" db="EMBL/GenBank/DDBJ databases">
        <authorList>
            <person name="Carter J.-M."/>
            <person name="Baker S.C."/>
            <person name="Pink R."/>
            <person name="Carter D.R.F."/>
            <person name="Collins A."/>
            <person name="Tomlin J."/>
            <person name="Gibbs M."/>
            <person name="Breuker C.J."/>
        </authorList>
    </citation>
    <scope>NUCLEOTIDE SEQUENCE</scope>
    <source>
        <tissue evidence="1">Ovary</tissue>
    </source>
</reference>
<sequence length="72" mass="8194">MEMGFRLFQGDTLKDMDGSGDLQLKVYSKYKIGRGYGATYNILRSEQPFTQTFGGHMTVWVVKKVNHTQSIS</sequence>